<dbReference type="RefSeq" id="WP_087645591.1">
    <property type="nucleotide sequence ID" value="NZ_FCON02000035.1"/>
</dbReference>
<proteinExistence type="predicted"/>
<comment type="caution">
    <text evidence="1">The sequence shown here is derived from an EMBL/GenBank/DDBJ whole genome shotgun (WGS) entry which is preliminary data.</text>
</comment>
<organism evidence="1 2">
    <name type="scientific">Caballeronia choica</name>
    <dbReference type="NCBI Taxonomy" id="326476"/>
    <lineage>
        <taxon>Bacteria</taxon>
        <taxon>Pseudomonadati</taxon>
        <taxon>Pseudomonadota</taxon>
        <taxon>Betaproteobacteria</taxon>
        <taxon>Burkholderiales</taxon>
        <taxon>Burkholderiaceae</taxon>
        <taxon>Caballeronia</taxon>
    </lineage>
</organism>
<evidence type="ECO:0000313" key="1">
    <source>
        <dbReference type="EMBL" id="SAL64207.1"/>
    </source>
</evidence>
<gene>
    <name evidence="1" type="ORF">AWB68_03484</name>
</gene>
<dbReference type="OrthoDB" id="8926609at2"/>
<dbReference type="Proteomes" id="UP000054770">
    <property type="component" value="Unassembled WGS sequence"/>
</dbReference>
<evidence type="ECO:0000313" key="2">
    <source>
        <dbReference type="Proteomes" id="UP000054770"/>
    </source>
</evidence>
<dbReference type="EMBL" id="FCON02000035">
    <property type="protein sequence ID" value="SAL64207.1"/>
    <property type="molecule type" value="Genomic_DNA"/>
</dbReference>
<accession>A0A158J5R4</accession>
<dbReference type="AlphaFoldDB" id="A0A158J5R4"/>
<protein>
    <submittedName>
        <fullName evidence="1">Uncharacterized protein</fullName>
    </submittedName>
</protein>
<name>A0A158J5R4_9BURK</name>
<reference evidence="1" key="1">
    <citation type="submission" date="2016-01" db="EMBL/GenBank/DDBJ databases">
        <authorList>
            <person name="Peeters C."/>
        </authorList>
    </citation>
    <scope>NUCLEOTIDE SEQUENCE [LARGE SCALE GENOMIC DNA]</scope>
    <source>
        <strain evidence="1">LMG 22940</strain>
    </source>
</reference>
<keyword evidence="2" id="KW-1185">Reference proteome</keyword>
<sequence length="82" mass="9117">MNSKASSLHRLVDKWLGPTPAAPARVVRMRRGGATPTRCVCVEVQRPSGLLSVFFFRHEDGSWCVFPPTHGRLSMSACRFAM</sequence>